<dbReference type="AlphaFoldDB" id="A0A9N9DA46"/>
<evidence type="ECO:0000313" key="1">
    <source>
        <dbReference type="EMBL" id="CAG8628231.1"/>
    </source>
</evidence>
<dbReference type="EMBL" id="CAJVPS010006724">
    <property type="protein sequence ID" value="CAG8628231.1"/>
    <property type="molecule type" value="Genomic_DNA"/>
</dbReference>
<comment type="caution">
    <text evidence="1">The sequence shown here is derived from an EMBL/GenBank/DDBJ whole genome shotgun (WGS) entry which is preliminary data.</text>
</comment>
<organism evidence="1 2">
    <name type="scientific">Ambispora leptoticha</name>
    <dbReference type="NCBI Taxonomy" id="144679"/>
    <lineage>
        <taxon>Eukaryota</taxon>
        <taxon>Fungi</taxon>
        <taxon>Fungi incertae sedis</taxon>
        <taxon>Mucoromycota</taxon>
        <taxon>Glomeromycotina</taxon>
        <taxon>Glomeromycetes</taxon>
        <taxon>Archaeosporales</taxon>
        <taxon>Ambisporaceae</taxon>
        <taxon>Ambispora</taxon>
    </lineage>
</organism>
<name>A0A9N9DA46_9GLOM</name>
<keyword evidence="2" id="KW-1185">Reference proteome</keyword>
<sequence>YQMAIPTLSSAMLKIANIEETTDVKLEVIKSKLYKILQDKDVLDI</sequence>
<evidence type="ECO:0000313" key="2">
    <source>
        <dbReference type="Proteomes" id="UP000789508"/>
    </source>
</evidence>
<feature type="non-terminal residue" evidence="1">
    <location>
        <position position="1"/>
    </location>
</feature>
<proteinExistence type="predicted"/>
<protein>
    <submittedName>
        <fullName evidence="1">13226_t:CDS:1</fullName>
    </submittedName>
</protein>
<reference evidence="1" key="1">
    <citation type="submission" date="2021-06" db="EMBL/GenBank/DDBJ databases">
        <authorList>
            <person name="Kallberg Y."/>
            <person name="Tangrot J."/>
            <person name="Rosling A."/>
        </authorList>
    </citation>
    <scope>NUCLEOTIDE SEQUENCE</scope>
    <source>
        <strain evidence="1">FL130A</strain>
    </source>
</reference>
<gene>
    <name evidence="1" type="ORF">ALEPTO_LOCUS9251</name>
</gene>
<accession>A0A9N9DA46</accession>
<dbReference type="Proteomes" id="UP000789508">
    <property type="component" value="Unassembled WGS sequence"/>
</dbReference>